<protein>
    <submittedName>
        <fullName evidence="3">Uncharacterized protein</fullName>
    </submittedName>
</protein>
<proteinExistence type="predicted"/>
<keyword evidence="2" id="KW-0812">Transmembrane</keyword>
<feature type="region of interest" description="Disordered" evidence="1">
    <location>
        <begin position="54"/>
        <end position="81"/>
    </location>
</feature>
<evidence type="ECO:0000313" key="4">
    <source>
        <dbReference type="Proteomes" id="UP000327013"/>
    </source>
</evidence>
<evidence type="ECO:0000256" key="1">
    <source>
        <dbReference type="SAM" id="MobiDB-lite"/>
    </source>
</evidence>
<keyword evidence="2" id="KW-0472">Membrane</keyword>
<dbReference type="EMBL" id="CM017321">
    <property type="protein sequence ID" value="KAE7998168.1"/>
    <property type="molecule type" value="Genomic_DNA"/>
</dbReference>
<gene>
    <name evidence="3" type="ORF">FH972_002741</name>
</gene>
<evidence type="ECO:0000313" key="3">
    <source>
        <dbReference type="EMBL" id="KAE7998168.1"/>
    </source>
</evidence>
<feature type="transmembrane region" description="Helical" evidence="2">
    <location>
        <begin position="173"/>
        <end position="189"/>
    </location>
</feature>
<feature type="transmembrane region" description="Helical" evidence="2">
    <location>
        <begin position="130"/>
        <end position="153"/>
    </location>
</feature>
<evidence type="ECO:0000256" key="2">
    <source>
        <dbReference type="SAM" id="Phobius"/>
    </source>
</evidence>
<dbReference type="Proteomes" id="UP000327013">
    <property type="component" value="Chromosome 1"/>
</dbReference>
<organism evidence="3 4">
    <name type="scientific">Carpinus fangiana</name>
    <dbReference type="NCBI Taxonomy" id="176857"/>
    <lineage>
        <taxon>Eukaryota</taxon>
        <taxon>Viridiplantae</taxon>
        <taxon>Streptophyta</taxon>
        <taxon>Embryophyta</taxon>
        <taxon>Tracheophyta</taxon>
        <taxon>Spermatophyta</taxon>
        <taxon>Magnoliopsida</taxon>
        <taxon>eudicotyledons</taxon>
        <taxon>Gunneridae</taxon>
        <taxon>Pentapetalae</taxon>
        <taxon>rosids</taxon>
        <taxon>fabids</taxon>
        <taxon>Fagales</taxon>
        <taxon>Betulaceae</taxon>
        <taxon>Carpinus</taxon>
    </lineage>
</organism>
<reference evidence="3 4" key="1">
    <citation type="submission" date="2019-06" db="EMBL/GenBank/DDBJ databases">
        <title>A chromosomal-level reference genome of Carpinus fangiana (Coryloideae, Betulaceae).</title>
        <authorList>
            <person name="Yang X."/>
            <person name="Wang Z."/>
            <person name="Zhang L."/>
            <person name="Hao G."/>
            <person name="Liu J."/>
            <person name="Yang Y."/>
        </authorList>
    </citation>
    <scope>NUCLEOTIDE SEQUENCE [LARGE SCALE GENOMIC DNA]</scope>
    <source>
        <strain evidence="3">Cfa_2016G</strain>
        <tissue evidence="3">Leaf</tissue>
    </source>
</reference>
<keyword evidence="2" id="KW-1133">Transmembrane helix</keyword>
<sequence>MADYNSHAAAPTNLVLGRFFKALSNRKTQSSTAPKTPSNNLAVGLVKILRKRRKGHREMASNHRAAQRQNPDLEPNLGSVDRTAPYLVPDPTQIRWWTASNRVDVDPTQIQWWTAPNRVSTRSATRGSGFWASSGLGVPVLLILVIVSVLFGISWRFSNGLSAKSLAGSQTGWALRAIPLVLTLILHCLSSSEISKTKSEILAQVFQAVSASLSRKCR</sequence>
<accession>A0A5N6QFS4</accession>
<dbReference type="AlphaFoldDB" id="A0A5N6QFS4"/>
<keyword evidence="4" id="KW-1185">Reference proteome</keyword>
<name>A0A5N6QFS4_9ROSI</name>